<dbReference type="EMBL" id="JAFHKU010000114">
    <property type="protein sequence ID" value="MBN3557367.1"/>
    <property type="molecule type" value="Genomic_DNA"/>
</dbReference>
<dbReference type="RefSeq" id="WP_184106555.1">
    <property type="nucleotide sequence ID" value="NZ_JACHNX010000021.1"/>
</dbReference>
<gene>
    <name evidence="2" type="ORF">JYA60_03875</name>
</gene>
<name>A0AA41DE03_9SPHN</name>
<feature type="region of interest" description="Disordered" evidence="1">
    <location>
        <begin position="1"/>
        <end position="35"/>
    </location>
</feature>
<reference evidence="2" key="1">
    <citation type="submission" date="2021-01" db="EMBL/GenBank/DDBJ databases">
        <title>Genome Sequencing of Type Strains.</title>
        <authorList>
            <person name="Lemaire J.F."/>
            <person name="Inderbitzin P."/>
            <person name="Collins S.B."/>
            <person name="Wespe N."/>
            <person name="Knight-Connoni V."/>
        </authorList>
    </citation>
    <scope>NUCLEOTIDE SEQUENCE</scope>
    <source>
        <strain evidence="2">DSM 14562</strain>
    </source>
</reference>
<evidence type="ECO:0000256" key="1">
    <source>
        <dbReference type="SAM" id="MobiDB-lite"/>
    </source>
</evidence>
<protein>
    <submittedName>
        <fullName evidence="2">Uncharacterized protein</fullName>
    </submittedName>
</protein>
<accession>A0AA41DE03</accession>
<dbReference type="AlphaFoldDB" id="A0AA41DE03"/>
<evidence type="ECO:0000313" key="3">
    <source>
        <dbReference type="Proteomes" id="UP000704529"/>
    </source>
</evidence>
<organism evidence="2 3">
    <name type="scientific">Sphingomonas yabuuchiae</name>
    <dbReference type="NCBI Taxonomy" id="172044"/>
    <lineage>
        <taxon>Bacteria</taxon>
        <taxon>Pseudomonadati</taxon>
        <taxon>Pseudomonadota</taxon>
        <taxon>Alphaproteobacteria</taxon>
        <taxon>Sphingomonadales</taxon>
        <taxon>Sphingomonadaceae</taxon>
        <taxon>Sphingomonas</taxon>
    </lineage>
</organism>
<feature type="compositionally biased region" description="Gly residues" evidence="1">
    <location>
        <begin position="21"/>
        <end position="31"/>
    </location>
</feature>
<evidence type="ECO:0000313" key="2">
    <source>
        <dbReference type="EMBL" id="MBN3557367.1"/>
    </source>
</evidence>
<comment type="caution">
    <text evidence="2">The sequence shown here is derived from an EMBL/GenBank/DDBJ whole genome shotgun (WGS) entry which is preliminary data.</text>
</comment>
<dbReference type="Proteomes" id="UP000704529">
    <property type="component" value="Unassembled WGS sequence"/>
</dbReference>
<proteinExistence type="predicted"/>
<sequence length="69" mass="6947">MASRRRMTSAAAALPNSRTIGGAGTGVGGGVSPPEDEALLAEEALDADDALEAELADEPLDDQPLLLDA</sequence>